<sequence length="108" mass="12083">MPNAKNIHIGLFLVSVLTILHILLRQPASTPAESSFLTILALIDVYALALVLCWYDNPRETERNIRDILVEIPLFGSFYEFLLIDTGILYAVSIAILLLTPVYLLVVA</sequence>
<protein>
    <submittedName>
        <fullName evidence="2">Uncharacterized protein</fullName>
    </submittedName>
</protein>
<feature type="transmembrane region" description="Helical" evidence="1">
    <location>
        <begin position="36"/>
        <end position="55"/>
    </location>
</feature>
<dbReference type="AlphaFoldDB" id="A0A6C0F338"/>
<evidence type="ECO:0000256" key="1">
    <source>
        <dbReference type="SAM" id="Phobius"/>
    </source>
</evidence>
<dbReference type="EMBL" id="MN739025">
    <property type="protein sequence ID" value="QHT35674.1"/>
    <property type="molecule type" value="Genomic_DNA"/>
</dbReference>
<accession>A0A6C0F338</accession>
<feature type="transmembrane region" description="Helical" evidence="1">
    <location>
        <begin position="87"/>
        <end position="106"/>
    </location>
</feature>
<reference evidence="2" key="1">
    <citation type="journal article" date="2020" name="Nature">
        <title>Giant virus diversity and host interactions through global metagenomics.</title>
        <authorList>
            <person name="Schulz F."/>
            <person name="Roux S."/>
            <person name="Paez-Espino D."/>
            <person name="Jungbluth S."/>
            <person name="Walsh D.A."/>
            <person name="Denef V.J."/>
            <person name="McMahon K.D."/>
            <person name="Konstantinidis K.T."/>
            <person name="Eloe-Fadrosh E.A."/>
            <person name="Kyrpides N.C."/>
            <person name="Woyke T."/>
        </authorList>
    </citation>
    <scope>NUCLEOTIDE SEQUENCE</scope>
    <source>
        <strain evidence="2">GVMAG-M-3300009181-41</strain>
    </source>
</reference>
<feature type="transmembrane region" description="Helical" evidence="1">
    <location>
        <begin position="6"/>
        <end position="24"/>
    </location>
</feature>
<proteinExistence type="predicted"/>
<organism evidence="2">
    <name type="scientific">viral metagenome</name>
    <dbReference type="NCBI Taxonomy" id="1070528"/>
    <lineage>
        <taxon>unclassified sequences</taxon>
        <taxon>metagenomes</taxon>
        <taxon>organismal metagenomes</taxon>
    </lineage>
</organism>
<evidence type="ECO:0000313" key="2">
    <source>
        <dbReference type="EMBL" id="QHT35674.1"/>
    </source>
</evidence>
<keyword evidence="1" id="KW-0472">Membrane</keyword>
<keyword evidence="1" id="KW-1133">Transmembrane helix</keyword>
<keyword evidence="1" id="KW-0812">Transmembrane</keyword>
<name>A0A6C0F338_9ZZZZ</name>